<comment type="subcellular location">
    <subcellularLocation>
        <location evidence="1">Periplasm</location>
    </subcellularLocation>
</comment>
<comment type="caution">
    <text evidence="10">The sequence shown here is derived from an EMBL/GenBank/DDBJ whole genome shotgun (WGS) entry which is preliminary data.</text>
</comment>
<reference evidence="10" key="2">
    <citation type="submission" date="2020-09" db="EMBL/GenBank/DDBJ databases">
        <authorList>
            <person name="Sun Q."/>
            <person name="Zhou Y."/>
        </authorList>
    </citation>
    <scope>NUCLEOTIDE SEQUENCE</scope>
    <source>
        <strain evidence="10">CGMCC 4.7138</strain>
    </source>
</reference>
<dbReference type="RefSeq" id="WP_142572226.1">
    <property type="nucleotide sequence ID" value="NZ_BMMN01000006.1"/>
</dbReference>
<dbReference type="Gene3D" id="3.40.50.1820">
    <property type="entry name" value="alpha/beta hydrolase"/>
    <property type="match status" value="1"/>
</dbReference>
<dbReference type="Proteomes" id="UP000653480">
    <property type="component" value="Unassembled WGS sequence"/>
</dbReference>
<dbReference type="Pfam" id="PF00652">
    <property type="entry name" value="Ricin_B_lectin"/>
    <property type="match status" value="1"/>
</dbReference>
<evidence type="ECO:0000256" key="5">
    <source>
        <dbReference type="ARBA" id="ARBA00033764"/>
    </source>
</evidence>
<evidence type="ECO:0000256" key="2">
    <source>
        <dbReference type="ARBA" id="ARBA00022764"/>
    </source>
</evidence>
<evidence type="ECO:0000259" key="9">
    <source>
        <dbReference type="SMART" id="SM00458"/>
    </source>
</evidence>
<dbReference type="SUPFAM" id="SSF53474">
    <property type="entry name" value="alpha/beta-Hydrolases"/>
    <property type="match status" value="1"/>
</dbReference>
<comment type="catalytic activity">
    <reaction evidence="4">
        <text>(ethylene terephthalate)(n) + H2O = (ethylene terephthalate)(n-1) + 4-[(2-hydroxyethoxy)carbonyl]benzoate + H(+)</text>
        <dbReference type="Rhea" id="RHEA:49528"/>
        <dbReference type="Rhea" id="RHEA-COMP:12420"/>
        <dbReference type="Rhea" id="RHEA-COMP:12421"/>
        <dbReference type="ChEBI" id="CHEBI:15377"/>
        <dbReference type="ChEBI" id="CHEBI:15378"/>
        <dbReference type="ChEBI" id="CHEBI:131701"/>
        <dbReference type="ChEBI" id="CHEBI:131704"/>
        <dbReference type="EC" id="3.1.1.101"/>
    </reaction>
    <physiologicalReaction direction="left-to-right" evidence="4">
        <dbReference type="Rhea" id="RHEA:49529"/>
    </physiologicalReaction>
</comment>
<gene>
    <name evidence="10" type="ORF">GCM10011574_39080</name>
</gene>
<name>A0A8H9H425_9ACTN</name>
<keyword evidence="8" id="KW-0732">Signal</keyword>
<feature type="region of interest" description="Disordered" evidence="7">
    <location>
        <begin position="279"/>
        <end position="309"/>
    </location>
</feature>
<evidence type="ECO:0000313" key="11">
    <source>
        <dbReference type="Proteomes" id="UP000653480"/>
    </source>
</evidence>
<dbReference type="InterPro" id="IPR035992">
    <property type="entry name" value="Ricin_B-like_lectins"/>
</dbReference>
<comment type="catalytic activity">
    <reaction evidence="3">
        <text>a butanoate ester + H2O = an aliphatic alcohol + butanoate + H(+)</text>
        <dbReference type="Rhea" id="RHEA:47348"/>
        <dbReference type="ChEBI" id="CHEBI:2571"/>
        <dbReference type="ChEBI" id="CHEBI:15377"/>
        <dbReference type="ChEBI" id="CHEBI:15378"/>
        <dbReference type="ChEBI" id="CHEBI:17968"/>
        <dbReference type="ChEBI" id="CHEBI:50477"/>
    </reaction>
    <physiologicalReaction direction="left-to-right" evidence="3">
        <dbReference type="Rhea" id="RHEA:47349"/>
    </physiologicalReaction>
</comment>
<evidence type="ECO:0000256" key="4">
    <source>
        <dbReference type="ARBA" id="ARBA00033707"/>
    </source>
</evidence>
<feature type="signal peptide" evidence="8">
    <location>
        <begin position="1"/>
        <end position="20"/>
    </location>
</feature>
<evidence type="ECO:0000256" key="8">
    <source>
        <dbReference type="SAM" id="SignalP"/>
    </source>
</evidence>
<evidence type="ECO:0000256" key="3">
    <source>
        <dbReference type="ARBA" id="ARBA00033629"/>
    </source>
</evidence>
<dbReference type="InterPro" id="IPR041127">
    <property type="entry name" value="PET_hydrolase/cutinase-like"/>
</dbReference>
<feature type="domain" description="Ricin B lectin" evidence="9">
    <location>
        <begin position="307"/>
        <end position="433"/>
    </location>
</feature>
<evidence type="ECO:0000256" key="6">
    <source>
        <dbReference type="ARBA" id="ARBA00033780"/>
    </source>
</evidence>
<sequence length="434" mass="44724">MRKRSIISAVLAAAIAPVCAGVVALTTTPAAAAVGGSGPYPADYETSTSLPNHTIYRPGTLPSEKLPVFVWGNGGCSANGTGQLNFLREIASHGFLVIASGSPNGSGSTTSQMLTQSIDWAVAENSRQGSKYNGRIDTGKIAVGGWSCGGLEAYAVSNDSRVTTTTIFSSGLLNDSDDYQLRRLTKPIAYFIGGPSDIAYPNAIDDWGKLPSGLPAFMGNLNVGHGGTYDQTNGGEFGRVAVLYLKWRLKGDTTAGANFVGSNCGLCNTQWQVQQKNLTLDGGTSSPSPSPSGSPSPSPTVSPTPGGGSGAIKGVASGRCLDVPAASTADGTQVQIWDCNGQTNQTWASTSAGEIRVYGNKCLDAAGTGNGAKVQIYSCWGGDNQKWRVNSDGSIQGVQSGLCLDAVGAANSNGTKIQLYSCHGGTNQKWTWNG</sequence>
<evidence type="ECO:0000256" key="1">
    <source>
        <dbReference type="ARBA" id="ARBA00004418"/>
    </source>
</evidence>
<dbReference type="InterPro" id="IPR000772">
    <property type="entry name" value="Ricin_B_lectin"/>
</dbReference>
<evidence type="ECO:0000313" key="10">
    <source>
        <dbReference type="EMBL" id="GGO16468.1"/>
    </source>
</evidence>
<keyword evidence="11" id="KW-1185">Reference proteome</keyword>
<dbReference type="Gene3D" id="2.80.10.50">
    <property type="match status" value="1"/>
</dbReference>
<dbReference type="InterPro" id="IPR029058">
    <property type="entry name" value="AB_hydrolase_fold"/>
</dbReference>
<protein>
    <recommendedName>
        <fullName evidence="5">poly(ethylene terephthalate) hydrolase</fullName>
        <ecNumber evidence="5">3.1.1.101</ecNumber>
    </recommendedName>
    <alternativeName>
        <fullName evidence="6">Poly(ethylene terephthalate) hydrolase</fullName>
    </alternativeName>
</protein>
<dbReference type="EMBL" id="BMMN01000006">
    <property type="protein sequence ID" value="GGO16468.1"/>
    <property type="molecule type" value="Genomic_DNA"/>
</dbReference>
<dbReference type="OrthoDB" id="9812672at2"/>
<reference evidence="10" key="1">
    <citation type="journal article" date="2014" name="Int. J. Syst. Evol. Microbiol.">
        <title>Complete genome sequence of Corynebacterium casei LMG S-19264T (=DSM 44701T), isolated from a smear-ripened cheese.</title>
        <authorList>
            <consortium name="US DOE Joint Genome Institute (JGI-PGF)"/>
            <person name="Walter F."/>
            <person name="Albersmeier A."/>
            <person name="Kalinowski J."/>
            <person name="Ruckert C."/>
        </authorList>
    </citation>
    <scope>NUCLEOTIDE SEQUENCE</scope>
    <source>
        <strain evidence="10">CGMCC 4.7138</strain>
    </source>
</reference>
<dbReference type="PROSITE" id="PS50231">
    <property type="entry name" value="RICIN_B_LECTIN"/>
    <property type="match status" value="1"/>
</dbReference>
<dbReference type="PANTHER" id="PTHR33428">
    <property type="entry name" value="CHLOROPHYLLASE-2, CHLOROPLASTIC"/>
    <property type="match status" value="1"/>
</dbReference>
<organism evidence="10 11">
    <name type="scientific">Microbispora bryophytorum</name>
    <dbReference type="NCBI Taxonomy" id="1460882"/>
    <lineage>
        <taxon>Bacteria</taxon>
        <taxon>Bacillati</taxon>
        <taxon>Actinomycetota</taxon>
        <taxon>Actinomycetes</taxon>
        <taxon>Streptosporangiales</taxon>
        <taxon>Streptosporangiaceae</taxon>
        <taxon>Microbispora</taxon>
    </lineage>
</organism>
<dbReference type="AlphaFoldDB" id="A0A8H9H425"/>
<keyword evidence="2" id="KW-0574">Periplasm</keyword>
<dbReference type="EC" id="3.1.1.101" evidence="5"/>
<proteinExistence type="predicted"/>
<dbReference type="CDD" id="cd23418">
    <property type="entry name" value="beta-trefoil_Ricin_XLN-like"/>
    <property type="match status" value="1"/>
</dbReference>
<dbReference type="SMART" id="SM00458">
    <property type="entry name" value="RICIN"/>
    <property type="match status" value="1"/>
</dbReference>
<dbReference type="Pfam" id="PF12740">
    <property type="entry name" value="PETase"/>
    <property type="match status" value="1"/>
</dbReference>
<feature type="compositionally biased region" description="Pro residues" evidence="7">
    <location>
        <begin position="288"/>
        <end position="302"/>
    </location>
</feature>
<evidence type="ECO:0000256" key="7">
    <source>
        <dbReference type="SAM" id="MobiDB-lite"/>
    </source>
</evidence>
<dbReference type="PANTHER" id="PTHR33428:SF14">
    <property type="entry name" value="CARBOXYLESTERASE TYPE B DOMAIN-CONTAINING PROTEIN"/>
    <property type="match status" value="1"/>
</dbReference>
<dbReference type="SUPFAM" id="SSF50370">
    <property type="entry name" value="Ricin B-like lectins"/>
    <property type="match status" value="1"/>
</dbReference>
<accession>A0A8H9H425</accession>
<feature type="chain" id="PRO_5038669483" description="poly(ethylene terephthalate) hydrolase" evidence="8">
    <location>
        <begin position="21"/>
        <end position="434"/>
    </location>
</feature>